<sequence length="216" mass="23812">MKEKKHLFFDLDGTIVDSSPGIYASIAYSLEKMGRELLSPEVLRTFIGPPLLDSYLNLGMTAKEANEGVAFYREHYRQGALFQATVYEGLPELLAHLSEENQLYIATSKPEVFAKEMLEKFALADYFQGIYGADLAGERDSKAKVLAYALEGAGNVAKNRSWMIGDRKHDMTGAYANQLPGIGVLWGFGDRKELESAGASHCVATPGELLAYCEQI</sequence>
<organism evidence="1 2">
    <name type="scientific">Enterococcus asini</name>
    <dbReference type="NCBI Taxonomy" id="57732"/>
    <lineage>
        <taxon>Bacteria</taxon>
        <taxon>Bacillati</taxon>
        <taxon>Bacillota</taxon>
        <taxon>Bacilli</taxon>
        <taxon>Lactobacillales</taxon>
        <taxon>Enterococcaceae</taxon>
        <taxon>Enterococcus</taxon>
    </lineage>
</organism>
<dbReference type="InterPro" id="IPR023198">
    <property type="entry name" value="PGP-like_dom2"/>
</dbReference>
<dbReference type="Pfam" id="PF13419">
    <property type="entry name" value="HAD_2"/>
    <property type="match status" value="1"/>
</dbReference>
<dbReference type="Proteomes" id="UP001256711">
    <property type="component" value="Unassembled WGS sequence"/>
</dbReference>
<dbReference type="Gene3D" id="1.10.150.240">
    <property type="entry name" value="Putative phosphatase, domain 2"/>
    <property type="match status" value="1"/>
</dbReference>
<accession>A0AAW8TVM5</accession>
<dbReference type="RefSeq" id="WP_270596243.1">
    <property type="nucleotide sequence ID" value="NZ_JAQESC010000001.1"/>
</dbReference>
<dbReference type="GO" id="GO:0005829">
    <property type="term" value="C:cytosol"/>
    <property type="evidence" value="ECO:0007669"/>
    <property type="project" value="TreeGrafter"/>
</dbReference>
<keyword evidence="1" id="KW-0378">Hydrolase</keyword>
<dbReference type="EMBL" id="JARQBJ010000001">
    <property type="protein sequence ID" value="MDT2808995.1"/>
    <property type="molecule type" value="Genomic_DNA"/>
</dbReference>
<dbReference type="Gene3D" id="3.40.50.1000">
    <property type="entry name" value="HAD superfamily/HAD-like"/>
    <property type="match status" value="1"/>
</dbReference>
<evidence type="ECO:0000313" key="1">
    <source>
        <dbReference type="EMBL" id="MDT2808995.1"/>
    </source>
</evidence>
<protein>
    <submittedName>
        <fullName evidence="1">HAD hydrolase-like protein</fullName>
    </submittedName>
</protein>
<dbReference type="InterPro" id="IPR050155">
    <property type="entry name" value="HAD-like_hydrolase_sf"/>
</dbReference>
<comment type="caution">
    <text evidence="1">The sequence shown here is derived from an EMBL/GenBank/DDBJ whole genome shotgun (WGS) entry which is preliminary data.</text>
</comment>
<dbReference type="InterPro" id="IPR036412">
    <property type="entry name" value="HAD-like_sf"/>
</dbReference>
<evidence type="ECO:0000313" key="2">
    <source>
        <dbReference type="Proteomes" id="UP001256711"/>
    </source>
</evidence>
<gene>
    <name evidence="1" type="ORF">P7H43_00575</name>
</gene>
<dbReference type="AlphaFoldDB" id="A0AAW8TVM5"/>
<dbReference type="GO" id="GO:0016787">
    <property type="term" value="F:hydrolase activity"/>
    <property type="evidence" value="ECO:0007669"/>
    <property type="project" value="UniProtKB-KW"/>
</dbReference>
<dbReference type="SUPFAM" id="SSF56784">
    <property type="entry name" value="HAD-like"/>
    <property type="match status" value="1"/>
</dbReference>
<proteinExistence type="predicted"/>
<dbReference type="InterPro" id="IPR023214">
    <property type="entry name" value="HAD_sf"/>
</dbReference>
<dbReference type="PANTHER" id="PTHR43434">
    <property type="entry name" value="PHOSPHOGLYCOLATE PHOSPHATASE"/>
    <property type="match status" value="1"/>
</dbReference>
<dbReference type="InterPro" id="IPR041492">
    <property type="entry name" value="HAD_2"/>
</dbReference>
<dbReference type="GO" id="GO:0004713">
    <property type="term" value="F:protein tyrosine kinase activity"/>
    <property type="evidence" value="ECO:0007669"/>
    <property type="project" value="TreeGrafter"/>
</dbReference>
<name>A0AAW8TVM5_9ENTE</name>
<reference evidence="1" key="1">
    <citation type="submission" date="2023-03" db="EMBL/GenBank/DDBJ databases">
        <authorList>
            <person name="Shen W."/>
            <person name="Cai J."/>
        </authorList>
    </citation>
    <scope>NUCLEOTIDE SEQUENCE</scope>
    <source>
        <strain evidence="1">B226-2</strain>
    </source>
</reference>
<dbReference type="PANTHER" id="PTHR43434:SF20">
    <property type="entry name" value="5'-NUCLEOTIDASE"/>
    <property type="match status" value="1"/>
</dbReference>